<evidence type="ECO:0000256" key="5">
    <source>
        <dbReference type="ARBA" id="ARBA00022801"/>
    </source>
</evidence>
<evidence type="ECO:0000256" key="3">
    <source>
        <dbReference type="ARBA" id="ARBA00022723"/>
    </source>
</evidence>
<feature type="domain" description="Sulfatase N-terminal" evidence="7">
    <location>
        <begin position="50"/>
        <end position="371"/>
    </location>
</feature>
<dbReference type="Pfam" id="PF00884">
    <property type="entry name" value="Sulfatase"/>
    <property type="match status" value="1"/>
</dbReference>
<dbReference type="InterPro" id="IPR006311">
    <property type="entry name" value="TAT_signal"/>
</dbReference>
<organism evidence="8 9">
    <name type="scientific">Bradyrhizobium erythrophlei</name>
    <dbReference type="NCBI Taxonomy" id="1437360"/>
    <lineage>
        <taxon>Bacteria</taxon>
        <taxon>Pseudomonadati</taxon>
        <taxon>Pseudomonadota</taxon>
        <taxon>Alphaproteobacteria</taxon>
        <taxon>Hyphomicrobiales</taxon>
        <taxon>Nitrobacteraceae</taxon>
        <taxon>Bradyrhizobium</taxon>
    </lineage>
</organism>
<dbReference type="CDD" id="cd16142">
    <property type="entry name" value="ARS_like"/>
    <property type="match status" value="1"/>
</dbReference>
<dbReference type="InterPro" id="IPR000917">
    <property type="entry name" value="Sulfatase_N"/>
</dbReference>
<protein>
    <submittedName>
        <fullName evidence="8">Arylsulfatase</fullName>
    </submittedName>
</protein>
<keyword evidence="6" id="KW-0106">Calcium</keyword>
<dbReference type="Gene3D" id="3.30.1120.10">
    <property type="match status" value="1"/>
</dbReference>
<dbReference type="GO" id="GO:0004065">
    <property type="term" value="F:arylsulfatase activity"/>
    <property type="evidence" value="ECO:0007669"/>
    <property type="project" value="TreeGrafter"/>
</dbReference>
<dbReference type="InterPro" id="IPR050738">
    <property type="entry name" value="Sulfatase"/>
</dbReference>
<gene>
    <name evidence="8" type="ORF">SAMN05444170_7025</name>
</gene>
<dbReference type="Proteomes" id="UP000184096">
    <property type="component" value="Chromosome I"/>
</dbReference>
<dbReference type="PANTHER" id="PTHR42693:SF42">
    <property type="entry name" value="ARYLSULFATASE G"/>
    <property type="match status" value="1"/>
</dbReference>
<evidence type="ECO:0000259" key="7">
    <source>
        <dbReference type="Pfam" id="PF00884"/>
    </source>
</evidence>
<sequence length="495" mass="54687">MANVGEMSGDRSFSRRSILLGGSAVAAAAVGVAERTHRAQAQQPARQRPPNILFMLVDNLGYGELGVYGGGATRGAPTPRIDRLASEGLRLTNMNMEAQCTPSRSAILTGRYAIRSGTHSVPFGGVADGLTQWEVTLAESLSAAGYATALNGKWHLGSHNGRLPNDQGFDEWYGIPRITDEAMWPGSPGYSPNIMPPEQIMEGRKGEPSRDVKIYDLEQRRLIDAEITRRSIAFMERQARTKKPFFAYATLTQPHLPTLPNPAFVGKTGNGDWADMLAEMDHNVGEMLDAVDRLGIRDETIVIFASDNGPEFLRDWEGWAGPWKGQYFTAWEGGIRVPFLIRWPGKVPAGRVSDEIVHAVDLFPTLAKFAGAEVPKDRPIDGVDQSDFFTGKTEKSARDGILIWCADRLQAVKWKNFKVHFYQQETMVSPPVKLAIPLLFNLYTNPREDQDKQITDSWIFGPVLKMVGEFEASTKKYPLIAMGTPDPYVPPGARP</sequence>
<evidence type="ECO:0000313" key="8">
    <source>
        <dbReference type="EMBL" id="SHN87142.1"/>
    </source>
</evidence>
<comment type="cofactor">
    <cofactor evidence="1">
        <name>Ca(2+)</name>
        <dbReference type="ChEBI" id="CHEBI:29108"/>
    </cofactor>
</comment>
<keyword evidence="9" id="KW-1185">Reference proteome</keyword>
<evidence type="ECO:0000256" key="4">
    <source>
        <dbReference type="ARBA" id="ARBA00022729"/>
    </source>
</evidence>
<proteinExistence type="inferred from homology"/>
<dbReference type="PANTHER" id="PTHR42693">
    <property type="entry name" value="ARYLSULFATASE FAMILY MEMBER"/>
    <property type="match status" value="1"/>
</dbReference>
<comment type="similarity">
    <text evidence="2">Belongs to the sulfatase family.</text>
</comment>
<name>A0A1M7UVY4_9BRAD</name>
<dbReference type="RefSeq" id="WP_244553135.1">
    <property type="nucleotide sequence ID" value="NZ_LT670849.1"/>
</dbReference>
<dbReference type="SUPFAM" id="SSF53649">
    <property type="entry name" value="Alkaline phosphatase-like"/>
    <property type="match status" value="1"/>
</dbReference>
<dbReference type="GO" id="GO:0046872">
    <property type="term" value="F:metal ion binding"/>
    <property type="evidence" value="ECO:0007669"/>
    <property type="project" value="UniProtKB-KW"/>
</dbReference>
<dbReference type="AlphaFoldDB" id="A0A1M7UVY4"/>
<reference evidence="9" key="1">
    <citation type="submission" date="2016-11" db="EMBL/GenBank/DDBJ databases">
        <authorList>
            <person name="Varghese N."/>
            <person name="Submissions S."/>
        </authorList>
    </citation>
    <scope>NUCLEOTIDE SEQUENCE [LARGE SCALE GENOMIC DNA]</scope>
    <source>
        <strain evidence="9">GAS401</strain>
    </source>
</reference>
<accession>A0A1M7UVY4</accession>
<keyword evidence="3" id="KW-0479">Metal-binding</keyword>
<dbReference type="PROSITE" id="PS51318">
    <property type="entry name" value="TAT"/>
    <property type="match status" value="1"/>
</dbReference>
<keyword evidence="4" id="KW-0732">Signal</keyword>
<dbReference type="EMBL" id="LT670849">
    <property type="protein sequence ID" value="SHN87142.1"/>
    <property type="molecule type" value="Genomic_DNA"/>
</dbReference>
<keyword evidence="5" id="KW-0378">Hydrolase</keyword>
<evidence type="ECO:0000313" key="9">
    <source>
        <dbReference type="Proteomes" id="UP000184096"/>
    </source>
</evidence>
<dbReference type="Gene3D" id="3.40.720.10">
    <property type="entry name" value="Alkaline Phosphatase, subunit A"/>
    <property type="match status" value="1"/>
</dbReference>
<evidence type="ECO:0000256" key="1">
    <source>
        <dbReference type="ARBA" id="ARBA00001913"/>
    </source>
</evidence>
<evidence type="ECO:0000256" key="2">
    <source>
        <dbReference type="ARBA" id="ARBA00008779"/>
    </source>
</evidence>
<evidence type="ECO:0000256" key="6">
    <source>
        <dbReference type="ARBA" id="ARBA00022837"/>
    </source>
</evidence>
<dbReference type="InterPro" id="IPR017850">
    <property type="entry name" value="Alkaline_phosphatase_core_sf"/>
</dbReference>